<dbReference type="GO" id="GO:0015771">
    <property type="term" value="P:trehalose transport"/>
    <property type="evidence" value="ECO:0007669"/>
    <property type="project" value="TreeGrafter"/>
</dbReference>
<keyword evidence="6 9" id="KW-0812">Transmembrane</keyword>
<evidence type="ECO:0000256" key="6">
    <source>
        <dbReference type="ARBA" id="ARBA00022692"/>
    </source>
</evidence>
<dbReference type="EMBL" id="VSSQ01086472">
    <property type="protein sequence ID" value="MPN33795.1"/>
    <property type="molecule type" value="Genomic_DNA"/>
</dbReference>
<dbReference type="GO" id="GO:0005886">
    <property type="term" value="C:plasma membrane"/>
    <property type="evidence" value="ECO:0007669"/>
    <property type="project" value="UniProtKB-SubCell"/>
</dbReference>
<evidence type="ECO:0000256" key="7">
    <source>
        <dbReference type="ARBA" id="ARBA00022989"/>
    </source>
</evidence>
<reference evidence="11" key="1">
    <citation type="submission" date="2019-08" db="EMBL/GenBank/DDBJ databases">
        <authorList>
            <person name="Kucharzyk K."/>
            <person name="Murdoch R.W."/>
            <person name="Higgins S."/>
            <person name="Loffler F."/>
        </authorList>
    </citation>
    <scope>NUCLEOTIDE SEQUENCE</scope>
</reference>
<dbReference type="Pfam" id="PF02378">
    <property type="entry name" value="PTS_EIIC"/>
    <property type="match status" value="1"/>
</dbReference>
<keyword evidence="7 9" id="KW-1133">Transmembrane helix</keyword>
<evidence type="ECO:0000256" key="3">
    <source>
        <dbReference type="ARBA" id="ARBA00022475"/>
    </source>
</evidence>
<keyword evidence="5" id="KW-0598">Phosphotransferase system</keyword>
<comment type="caution">
    <text evidence="11">The sequence shown here is derived from an EMBL/GenBank/DDBJ whole genome shotgun (WGS) entry which is preliminary data.</text>
</comment>
<dbReference type="PROSITE" id="PS51103">
    <property type="entry name" value="PTS_EIIC_TYPE_1"/>
    <property type="match status" value="1"/>
</dbReference>
<keyword evidence="2" id="KW-0813">Transport</keyword>
<evidence type="ECO:0000259" key="10">
    <source>
        <dbReference type="PROSITE" id="PS51103"/>
    </source>
</evidence>
<feature type="transmembrane region" description="Helical" evidence="9">
    <location>
        <begin position="134"/>
        <end position="157"/>
    </location>
</feature>
<feature type="transmembrane region" description="Helical" evidence="9">
    <location>
        <begin position="74"/>
        <end position="95"/>
    </location>
</feature>
<feature type="transmembrane region" description="Helical" evidence="9">
    <location>
        <begin position="107"/>
        <end position="127"/>
    </location>
</feature>
<evidence type="ECO:0000256" key="5">
    <source>
        <dbReference type="ARBA" id="ARBA00022683"/>
    </source>
</evidence>
<evidence type="ECO:0000256" key="8">
    <source>
        <dbReference type="ARBA" id="ARBA00023136"/>
    </source>
</evidence>
<dbReference type="GO" id="GO:0009401">
    <property type="term" value="P:phosphoenolpyruvate-dependent sugar phosphotransferase system"/>
    <property type="evidence" value="ECO:0007669"/>
    <property type="project" value="UniProtKB-KW"/>
</dbReference>
<evidence type="ECO:0000313" key="11">
    <source>
        <dbReference type="EMBL" id="MPN33795.1"/>
    </source>
</evidence>
<keyword evidence="8 9" id="KW-0472">Membrane</keyword>
<evidence type="ECO:0000256" key="1">
    <source>
        <dbReference type="ARBA" id="ARBA00004651"/>
    </source>
</evidence>
<evidence type="ECO:0000256" key="2">
    <source>
        <dbReference type="ARBA" id="ARBA00022448"/>
    </source>
</evidence>
<dbReference type="InterPro" id="IPR003352">
    <property type="entry name" value="PTS_EIIC"/>
</dbReference>
<feature type="transmembrane region" description="Helical" evidence="9">
    <location>
        <begin position="36"/>
        <end position="62"/>
    </location>
</feature>
<protein>
    <submittedName>
        <fullName evidence="11">PTS system beta-glucoside-specific EIIBCA component</fullName>
    </submittedName>
</protein>
<dbReference type="PANTHER" id="PTHR30175">
    <property type="entry name" value="PHOSPHOTRANSFERASE SYSTEM TRANSPORT PROTEIN"/>
    <property type="match status" value="1"/>
</dbReference>
<dbReference type="GO" id="GO:0090589">
    <property type="term" value="F:protein-phosphocysteine-trehalose phosphotransferase system transporter activity"/>
    <property type="evidence" value="ECO:0007669"/>
    <property type="project" value="TreeGrafter"/>
</dbReference>
<keyword evidence="3" id="KW-1003">Cell membrane</keyword>
<dbReference type="InterPro" id="IPR013013">
    <property type="entry name" value="PTS_EIIC_1"/>
</dbReference>
<evidence type="ECO:0000256" key="9">
    <source>
        <dbReference type="SAM" id="Phobius"/>
    </source>
</evidence>
<feature type="domain" description="PTS EIIC type-1" evidence="10">
    <location>
        <begin position="1"/>
        <end position="210"/>
    </location>
</feature>
<dbReference type="PANTHER" id="PTHR30175:SF1">
    <property type="entry name" value="PTS SYSTEM ARBUTIN-, CELLOBIOSE-, AND SALICIN-SPECIFIC EIIBC COMPONENT-RELATED"/>
    <property type="match status" value="1"/>
</dbReference>
<gene>
    <name evidence="11" type="primary">bglF_17</name>
    <name evidence="11" type="ORF">SDC9_181287</name>
</gene>
<organism evidence="11">
    <name type="scientific">bioreactor metagenome</name>
    <dbReference type="NCBI Taxonomy" id="1076179"/>
    <lineage>
        <taxon>unclassified sequences</taxon>
        <taxon>metagenomes</taxon>
        <taxon>ecological metagenomes</taxon>
    </lineage>
</organism>
<comment type="subcellular location">
    <subcellularLocation>
        <location evidence="1">Cell membrane</location>
        <topology evidence="1">Multi-pass membrane protein</topology>
    </subcellularLocation>
</comment>
<sequence>MVVMVPISLCLLAPAGSVLGTYVSAGLLAFGDFGGFIAIAVIAALWEFVVMSGMHMVIIVTAMTVLMETGSEGLIFTAGKCATFAAFGMALGAFFKLKNKEEKSLSMGYFISGFVGGVTEPALYGIGFKYKKPFLGMMIGAALGGAYAGLTHVKVYILGATNFLSFLGYINGGTANMVNGIISMAISLFGSAIAVYFLGFPKNAIDSNKH</sequence>
<keyword evidence="4" id="KW-0762">Sugar transport</keyword>
<dbReference type="AlphaFoldDB" id="A0A645H431"/>
<proteinExistence type="predicted"/>
<feature type="transmembrane region" description="Helical" evidence="9">
    <location>
        <begin position="177"/>
        <end position="200"/>
    </location>
</feature>
<evidence type="ECO:0000256" key="4">
    <source>
        <dbReference type="ARBA" id="ARBA00022597"/>
    </source>
</evidence>
<dbReference type="GO" id="GO:0008982">
    <property type="term" value="F:protein-N(PI)-phosphohistidine-sugar phosphotransferase activity"/>
    <property type="evidence" value="ECO:0007669"/>
    <property type="project" value="InterPro"/>
</dbReference>
<dbReference type="InterPro" id="IPR050558">
    <property type="entry name" value="PTS_Sugar-Specific_Components"/>
</dbReference>
<accession>A0A645H431</accession>
<name>A0A645H431_9ZZZZ</name>